<dbReference type="InterPro" id="IPR036291">
    <property type="entry name" value="NAD(P)-bd_dom_sf"/>
</dbReference>
<dbReference type="EMBL" id="JAGPUO010000002">
    <property type="protein sequence ID" value="KAG5665010.1"/>
    <property type="molecule type" value="Genomic_DNA"/>
</dbReference>
<keyword evidence="1" id="KW-1133">Transmembrane helix</keyword>
<dbReference type="PANTHER" id="PTHR43550:SF3">
    <property type="entry name" value="3-KETODIHYDROSPHINGOSINE REDUCTASE"/>
    <property type="match status" value="1"/>
</dbReference>
<dbReference type="PANTHER" id="PTHR43550">
    <property type="entry name" value="3-KETODIHYDROSPHINGOSINE REDUCTASE"/>
    <property type="match status" value="1"/>
</dbReference>
<dbReference type="PRINTS" id="PR00081">
    <property type="entry name" value="GDHRDH"/>
</dbReference>
<organism evidence="2 3">
    <name type="scientific">Fusarium avenaceum</name>
    <dbReference type="NCBI Taxonomy" id="40199"/>
    <lineage>
        <taxon>Eukaryota</taxon>
        <taxon>Fungi</taxon>
        <taxon>Dikarya</taxon>
        <taxon>Ascomycota</taxon>
        <taxon>Pezizomycotina</taxon>
        <taxon>Sordariomycetes</taxon>
        <taxon>Hypocreomycetidae</taxon>
        <taxon>Hypocreales</taxon>
        <taxon>Nectriaceae</taxon>
        <taxon>Fusarium</taxon>
        <taxon>Fusarium tricinctum species complex</taxon>
    </lineage>
</organism>
<keyword evidence="3" id="KW-1185">Reference proteome</keyword>
<dbReference type="SUPFAM" id="SSF51735">
    <property type="entry name" value="NAD(P)-binding Rossmann-fold domains"/>
    <property type="match status" value="1"/>
</dbReference>
<gene>
    <name evidence="2" type="ORF">KAF25_008744</name>
</gene>
<dbReference type="InterPro" id="IPR002347">
    <property type="entry name" value="SDR_fam"/>
</dbReference>
<dbReference type="Pfam" id="PF00106">
    <property type="entry name" value="adh_short"/>
    <property type="match status" value="1"/>
</dbReference>
<dbReference type="Gene3D" id="3.40.50.720">
    <property type="entry name" value="NAD(P)-binding Rossmann-like Domain"/>
    <property type="match status" value="1"/>
</dbReference>
<evidence type="ECO:0000313" key="2">
    <source>
        <dbReference type="EMBL" id="KAG5665010.1"/>
    </source>
</evidence>
<dbReference type="Proteomes" id="UP000782241">
    <property type="component" value="Unassembled WGS sequence"/>
</dbReference>
<keyword evidence="1" id="KW-0812">Transmembrane</keyword>
<comment type="caution">
    <text evidence="2">The sequence shown here is derived from an EMBL/GenBank/DDBJ whole genome shotgun (WGS) entry which is preliminary data.</text>
</comment>
<dbReference type="GO" id="GO:0006666">
    <property type="term" value="P:3-keto-sphinganine metabolic process"/>
    <property type="evidence" value="ECO:0007669"/>
    <property type="project" value="TreeGrafter"/>
</dbReference>
<reference evidence="2" key="1">
    <citation type="submission" date="2021-04" db="EMBL/GenBank/DDBJ databases">
        <title>Draft genome of Fusarium avenaceum strain F156N33, isolated from an atmospheric sample in Virginia.</title>
        <authorList>
            <person name="Yang S."/>
            <person name="Vinatzer B.A."/>
            <person name="Coleman J."/>
        </authorList>
    </citation>
    <scope>NUCLEOTIDE SEQUENCE</scope>
    <source>
        <strain evidence="2">F156N33</strain>
    </source>
</reference>
<dbReference type="GO" id="GO:0047560">
    <property type="term" value="F:3-dehydrosphinganine reductase activity"/>
    <property type="evidence" value="ECO:0007669"/>
    <property type="project" value="TreeGrafter"/>
</dbReference>
<accession>A0A9P7KXJ7</accession>
<evidence type="ECO:0000313" key="3">
    <source>
        <dbReference type="Proteomes" id="UP000782241"/>
    </source>
</evidence>
<feature type="transmembrane region" description="Helical" evidence="1">
    <location>
        <begin position="149"/>
        <end position="167"/>
    </location>
</feature>
<sequence>MQTVFIAGGSTGLGKELALALARRGSHVTIFARRQQQLDQTRDEVLSARKSESQEITTQSLDLTDPSKIQSAFAAQHRLPDILYCVAGGTTNELGFLVDLEPADVQRCMTNNYLTSAYPAQAMLKLWIEDDKSSKPVTRQKNSSRRRQLIFVSSAAALVAFPGYVAYTPAKCAVRALADTLRCELKRYSGPMTKYSVHISFPSNFISPSFMDEIKNKPELTKQLEGTTAPMSELMQKLHSSKQVANYIIKKVDKGEFVICSEYEAKLLFAGMAGPSPKRGIAIKIDAISGGAKVQANCLNTGIFKKSNISYRLQVDVANQTLVCENITEFMPTKNVQPNQFQDVYGDTYISGFLESGVFNAIVSIELANKDEVKDFGGELLLDQN</sequence>
<protein>
    <submittedName>
        <fullName evidence="2">Uncharacterized protein</fullName>
    </submittedName>
</protein>
<name>A0A9P7KXJ7_9HYPO</name>
<keyword evidence="1" id="KW-0472">Membrane</keyword>
<evidence type="ECO:0000256" key="1">
    <source>
        <dbReference type="SAM" id="Phobius"/>
    </source>
</evidence>
<dbReference type="AlphaFoldDB" id="A0A9P7KXJ7"/>
<dbReference type="GO" id="GO:0030148">
    <property type="term" value="P:sphingolipid biosynthetic process"/>
    <property type="evidence" value="ECO:0007669"/>
    <property type="project" value="TreeGrafter"/>
</dbReference>
<proteinExistence type="predicted"/>
<dbReference type="GO" id="GO:0005789">
    <property type="term" value="C:endoplasmic reticulum membrane"/>
    <property type="evidence" value="ECO:0007669"/>
    <property type="project" value="TreeGrafter"/>
</dbReference>